<evidence type="ECO:0000313" key="3">
    <source>
        <dbReference type="Proteomes" id="UP000627205"/>
    </source>
</evidence>
<dbReference type="EMBL" id="BMDP01000005">
    <property type="protein sequence ID" value="GGI55637.1"/>
    <property type="molecule type" value="Genomic_DNA"/>
</dbReference>
<reference evidence="2" key="1">
    <citation type="journal article" date="2014" name="Int. J. Syst. Evol. Microbiol.">
        <title>Complete genome sequence of Corynebacterium casei LMG S-19264T (=DSM 44701T), isolated from a smear-ripened cheese.</title>
        <authorList>
            <consortium name="US DOE Joint Genome Institute (JGI-PGF)"/>
            <person name="Walter F."/>
            <person name="Albersmeier A."/>
            <person name="Kalinowski J."/>
            <person name="Ruckert C."/>
        </authorList>
    </citation>
    <scope>NUCLEOTIDE SEQUENCE</scope>
    <source>
        <strain evidence="2">CCM 7664</strain>
    </source>
</reference>
<dbReference type="AlphaFoldDB" id="A0A8J3F5K8"/>
<proteinExistence type="predicted"/>
<accession>A0A8J3F5K8</accession>
<dbReference type="Proteomes" id="UP000627205">
    <property type="component" value="Unassembled WGS sequence"/>
</dbReference>
<protein>
    <submittedName>
        <fullName evidence="2">Uncharacterized protein</fullName>
    </submittedName>
</protein>
<sequence>MATIRSKRRDDEVDAIRTINWFRYLGDELGTYIPRHVQRYLEPGKSDHDIHGIRIRNNKYLEYSQGLHVPRESLITHANQLIPGSGWEINHVLWSVLRHKGSISGQEHGWFRHLVPEIQIVVFEANNEIRLKGGRHYLGSLERRASVDSLAALTILLRMNYERQDSEQVWECGKSIYRVLLMLGDEFNDRQIGARLFALYSERVFSLVKHAGLRMYVEECNYPVVSQALCELAEHLRYRASGPRDRKQESFYALQLLNGERSQFLRDFFQPLVGPDLDLGPPTETSLYNLKAMRDAISISENAMPPTTDTAESKMKNRTKKRRFHMRRIAEKSASGEKALEMKLALFDPKLHSGEVMDFEPIGREFGAKAGR</sequence>
<reference evidence="2" key="2">
    <citation type="submission" date="2020-09" db="EMBL/GenBank/DDBJ databases">
        <authorList>
            <person name="Sun Q."/>
            <person name="Sedlacek I."/>
        </authorList>
    </citation>
    <scope>NUCLEOTIDE SEQUENCE</scope>
    <source>
        <strain evidence="2">CCM 7664</strain>
    </source>
</reference>
<feature type="region of interest" description="Disordered" evidence="1">
    <location>
        <begin position="302"/>
        <end position="321"/>
    </location>
</feature>
<evidence type="ECO:0000313" key="2">
    <source>
        <dbReference type="EMBL" id="GGI55637.1"/>
    </source>
</evidence>
<comment type="caution">
    <text evidence="2">The sequence shown here is derived from an EMBL/GenBank/DDBJ whole genome shotgun (WGS) entry which is preliminary data.</text>
</comment>
<organism evidence="2 3">
    <name type="scientific">Oxalicibacterium solurbis</name>
    <dbReference type="NCBI Taxonomy" id="69280"/>
    <lineage>
        <taxon>Bacteria</taxon>
        <taxon>Pseudomonadati</taxon>
        <taxon>Pseudomonadota</taxon>
        <taxon>Betaproteobacteria</taxon>
        <taxon>Burkholderiales</taxon>
        <taxon>Oxalobacteraceae</taxon>
        <taxon>Oxalicibacterium</taxon>
    </lineage>
</organism>
<evidence type="ECO:0000256" key="1">
    <source>
        <dbReference type="SAM" id="MobiDB-lite"/>
    </source>
</evidence>
<name>A0A8J3F5K8_9BURK</name>
<keyword evidence="3" id="KW-1185">Reference proteome</keyword>
<gene>
    <name evidence="2" type="ORF">GCM10011430_28110</name>
</gene>
<dbReference type="RefSeq" id="WP_188422763.1">
    <property type="nucleotide sequence ID" value="NZ_BMDP01000005.1"/>
</dbReference>